<proteinExistence type="inferred from homology"/>
<reference evidence="9" key="2">
    <citation type="submission" date="2020-12" db="EMBL/GenBank/DDBJ databases">
        <title>New Spironucleus salmonicida genome in near-complete chromosomes.</title>
        <authorList>
            <person name="Xu F."/>
            <person name="Kurt Z."/>
            <person name="Jimenez-Gonzalez A."/>
            <person name="Astvaldsson A."/>
            <person name="Andersson J.O."/>
            <person name="Svard S.G."/>
        </authorList>
    </citation>
    <scope>NUCLEOTIDE SEQUENCE</scope>
    <source>
        <strain evidence="9">ATCC 50377</strain>
    </source>
</reference>
<dbReference type="InterPro" id="IPR036419">
    <property type="entry name" value="Ribosomal_S3_C_sf"/>
</dbReference>
<dbReference type="InterPro" id="IPR057258">
    <property type="entry name" value="Ribosomal_uS3"/>
</dbReference>
<evidence type="ECO:0000256" key="1">
    <source>
        <dbReference type="ARBA" id="ARBA00010761"/>
    </source>
</evidence>
<dbReference type="PANTHER" id="PTHR11760:SF32">
    <property type="entry name" value="SMALL RIBOSOMAL SUBUNIT PROTEIN US3"/>
    <property type="match status" value="1"/>
</dbReference>
<evidence type="ECO:0000256" key="4">
    <source>
        <dbReference type="ARBA" id="ARBA00023274"/>
    </source>
</evidence>
<dbReference type="VEuPathDB" id="GiardiaDB:SS50377_26599"/>
<dbReference type="SUPFAM" id="SSF54821">
    <property type="entry name" value="Ribosomal protein S3 C-terminal domain"/>
    <property type="match status" value="1"/>
</dbReference>
<feature type="domain" description="KH type-2" evidence="7">
    <location>
        <begin position="19"/>
        <end position="86"/>
    </location>
</feature>
<name>V6LAG7_9EUKA</name>
<accession>V6LAG7</accession>
<keyword evidence="3 8" id="KW-0689">Ribosomal protein</keyword>
<dbReference type="EMBL" id="AUWU02000006">
    <property type="protein sequence ID" value="KAH0572389.1"/>
    <property type="molecule type" value="Genomic_DNA"/>
</dbReference>
<dbReference type="Gene3D" id="3.30.1140.32">
    <property type="entry name" value="Ribosomal protein S3, C-terminal domain"/>
    <property type="match status" value="1"/>
</dbReference>
<dbReference type="PANTHER" id="PTHR11760">
    <property type="entry name" value="30S/40S RIBOSOMAL PROTEIN S3"/>
    <property type="match status" value="1"/>
</dbReference>
<evidence type="ECO:0000259" key="6">
    <source>
        <dbReference type="Pfam" id="PF00189"/>
    </source>
</evidence>
<dbReference type="GO" id="GO:0022627">
    <property type="term" value="C:cytosolic small ribosomal subunit"/>
    <property type="evidence" value="ECO:0007669"/>
    <property type="project" value="TreeGrafter"/>
</dbReference>
<protein>
    <recommendedName>
        <fullName evidence="5">40S ribosomal protein S3</fullName>
    </recommendedName>
</protein>
<dbReference type="GO" id="GO:0006412">
    <property type="term" value="P:translation"/>
    <property type="evidence" value="ECO:0007669"/>
    <property type="project" value="InterPro"/>
</dbReference>
<dbReference type="Proteomes" id="UP000018208">
    <property type="component" value="Unassembled WGS sequence"/>
</dbReference>
<dbReference type="OrthoDB" id="10248446at2759"/>
<feature type="domain" description="Small ribosomal subunit protein uS3 C-terminal" evidence="6">
    <location>
        <begin position="105"/>
        <end position="187"/>
    </location>
</feature>
<keyword evidence="10" id="KW-1185">Reference proteome</keyword>
<evidence type="ECO:0000256" key="3">
    <source>
        <dbReference type="ARBA" id="ARBA00022980"/>
    </source>
</evidence>
<keyword evidence="4" id="KW-0687">Ribonucleoprotein</keyword>
<evidence type="ECO:0000256" key="5">
    <source>
        <dbReference type="ARBA" id="ARBA00035408"/>
    </source>
</evidence>
<dbReference type="InterPro" id="IPR001351">
    <property type="entry name" value="Ribosomal_uS3_C"/>
</dbReference>
<dbReference type="Pfam" id="PF00189">
    <property type="entry name" value="Ribosomal_S3_C"/>
    <property type="match status" value="1"/>
</dbReference>
<evidence type="ECO:0000259" key="7">
    <source>
        <dbReference type="Pfam" id="PF07650"/>
    </source>
</evidence>
<dbReference type="InterPro" id="IPR009019">
    <property type="entry name" value="KH_sf_prok-type"/>
</dbReference>
<dbReference type="GO" id="GO:0003735">
    <property type="term" value="F:structural constituent of ribosome"/>
    <property type="evidence" value="ECO:0007669"/>
    <property type="project" value="InterPro"/>
</dbReference>
<evidence type="ECO:0000256" key="2">
    <source>
        <dbReference type="ARBA" id="ARBA00022884"/>
    </source>
</evidence>
<dbReference type="InterPro" id="IPR004044">
    <property type="entry name" value="KH_dom_type_2"/>
</dbReference>
<dbReference type="Gene3D" id="3.30.300.20">
    <property type="match status" value="1"/>
</dbReference>
<reference evidence="8 9" key="1">
    <citation type="journal article" date="2014" name="PLoS Genet.">
        <title>The Genome of Spironucleus salmonicida Highlights a Fish Pathogen Adapted to Fluctuating Environments.</title>
        <authorList>
            <person name="Xu F."/>
            <person name="Jerlstrom-Hultqvist J."/>
            <person name="Einarsson E."/>
            <person name="Astvaldsson A."/>
            <person name="Svard S.G."/>
            <person name="Andersson J.O."/>
        </authorList>
    </citation>
    <scope>NUCLEOTIDE SEQUENCE</scope>
    <source>
        <strain evidence="9">ATCC 50377</strain>
    </source>
</reference>
<dbReference type="Pfam" id="PF07650">
    <property type="entry name" value="KH_2"/>
    <property type="match status" value="1"/>
</dbReference>
<keyword evidence="2" id="KW-0694">RNA-binding</keyword>
<dbReference type="AlphaFoldDB" id="V6LAG7"/>
<dbReference type="InterPro" id="IPR015946">
    <property type="entry name" value="KH_dom-like_a/b"/>
</dbReference>
<evidence type="ECO:0000313" key="10">
    <source>
        <dbReference type="Proteomes" id="UP000018208"/>
    </source>
</evidence>
<organism evidence="8">
    <name type="scientific">Spironucleus salmonicida</name>
    <dbReference type="NCBI Taxonomy" id="348837"/>
    <lineage>
        <taxon>Eukaryota</taxon>
        <taxon>Metamonada</taxon>
        <taxon>Diplomonadida</taxon>
        <taxon>Hexamitidae</taxon>
        <taxon>Hexamitinae</taxon>
        <taxon>Spironucleus</taxon>
    </lineage>
</organism>
<evidence type="ECO:0000313" key="8">
    <source>
        <dbReference type="EMBL" id="EST41450.1"/>
    </source>
</evidence>
<gene>
    <name evidence="8" type="ORF">SS50377_19169</name>
    <name evidence="9" type="ORF">SS50377_26599</name>
</gene>
<dbReference type="GO" id="GO:0003723">
    <property type="term" value="F:RNA binding"/>
    <property type="evidence" value="ECO:0007669"/>
    <property type="project" value="UniProtKB-KW"/>
</dbReference>
<sequence length="209" mass="23755">MQNKTYYAMYIDECIAEAELHEFFKRELRDAGYSGCSFRRAFNQVEITIKVGEPQIVWGENYERIHQIESVIALRLNLPLNAVSIFTDKIMFRGLSADILCDQLSAKLMDQVPIRQAAMSVIKSAMRAKAAGCQVIISGKLRQQRANSQKYKEGIIVTAGQPGKEFVDRAIRHIKMRQGVIGIQIQVFNPNARNQFGRVLVMPDYVEVL</sequence>
<dbReference type="EMBL" id="KI546170">
    <property type="protein sequence ID" value="EST41450.1"/>
    <property type="molecule type" value="Genomic_DNA"/>
</dbReference>
<comment type="similarity">
    <text evidence="1">Belongs to the universal ribosomal protein uS3 family.</text>
</comment>
<dbReference type="GO" id="GO:0005634">
    <property type="term" value="C:nucleus"/>
    <property type="evidence" value="ECO:0007669"/>
    <property type="project" value="TreeGrafter"/>
</dbReference>
<dbReference type="SUPFAM" id="SSF54814">
    <property type="entry name" value="Prokaryotic type KH domain (KH-domain type II)"/>
    <property type="match status" value="1"/>
</dbReference>
<evidence type="ECO:0000313" key="9">
    <source>
        <dbReference type="EMBL" id="KAH0572389.1"/>
    </source>
</evidence>